<proteinExistence type="inferred from homology"/>
<evidence type="ECO:0000313" key="13">
    <source>
        <dbReference type="Proteomes" id="UP000233220"/>
    </source>
</evidence>
<evidence type="ECO:0000256" key="2">
    <source>
        <dbReference type="ARBA" id="ARBA00004496"/>
    </source>
</evidence>
<comment type="function">
    <text evidence="11">Multifunctional protein that is involved in the regulation of many processes.</text>
</comment>
<dbReference type="InterPro" id="IPR045081">
    <property type="entry name" value="AN32"/>
</dbReference>
<comment type="similarity">
    <text evidence="9 11">Belongs to the ANP32 family.</text>
</comment>
<dbReference type="GO" id="GO:0042981">
    <property type="term" value="P:regulation of apoptotic process"/>
    <property type="evidence" value="ECO:0007669"/>
    <property type="project" value="TreeGrafter"/>
</dbReference>
<evidence type="ECO:0000256" key="10">
    <source>
        <dbReference type="ARBA" id="ARBA00045721"/>
    </source>
</evidence>
<comment type="subcellular location">
    <subcellularLocation>
        <location evidence="2">Cytoplasm</location>
    </subcellularLocation>
    <subcellularLocation>
        <location evidence="1 11">Nucleus</location>
    </subcellularLocation>
</comment>
<reference evidence="12" key="1">
    <citation type="submission" date="2025-08" db="UniProtKB">
        <authorList>
            <consortium name="Ensembl"/>
        </authorList>
    </citation>
    <scope>IDENTIFICATION</scope>
</reference>
<evidence type="ECO:0000256" key="5">
    <source>
        <dbReference type="ARBA" id="ARBA00022737"/>
    </source>
</evidence>
<protein>
    <recommendedName>
        <fullName evidence="11">Acidic leucine-rich nuclear phosphoprotein 32 family member</fullName>
    </recommendedName>
</protein>
<comment type="function">
    <text evidence="10">Histone chaperone that specifically mediates the genome-wide removal of histone H2A.Z/H2AZ1 from the nucleosome: removes H2A.Z/H2AZ1 from its normal sites of deposition, especially from enhancer and insulator regions. Not involved in deposition of H2A.Z/H2AZ1 in the nucleosome. May stabilize the evicted H2A.Z/H2AZ1-H2B dimer, thus shifting the equilibrium towards dissociation and the off-chromatin state. Inhibits activity of protein phosphatase 2A (PP2A). Does not inhibit protein phosphatase 1. May play a role in cerebellar development and synaptogenesis.</text>
</comment>
<keyword evidence="7" id="KW-0143">Chaperone</keyword>
<keyword evidence="4 11" id="KW-0433">Leucine-rich repeat</keyword>
<evidence type="ECO:0000256" key="6">
    <source>
        <dbReference type="ARBA" id="ARBA00022853"/>
    </source>
</evidence>
<dbReference type="Gene3D" id="3.80.10.10">
    <property type="entry name" value="Ribonuclease Inhibitor"/>
    <property type="match status" value="1"/>
</dbReference>
<dbReference type="PANTHER" id="PTHR11375:SF5">
    <property type="entry name" value="ACIDIC LEUCINE-RICH NUCLEAR PHOSPHOPROTEIN 32 FAMILY MEMBER E"/>
    <property type="match status" value="1"/>
</dbReference>
<dbReference type="AlphaFoldDB" id="A0A2K6T4M2"/>
<accession>A0A2K6T4M2</accession>
<dbReference type="SUPFAM" id="SSF52058">
    <property type="entry name" value="L domain-like"/>
    <property type="match status" value="1"/>
</dbReference>
<evidence type="ECO:0000256" key="8">
    <source>
        <dbReference type="ARBA" id="ARBA00023242"/>
    </source>
</evidence>
<dbReference type="GeneTree" id="ENSGT00950000182907"/>
<dbReference type="GO" id="GO:0042393">
    <property type="term" value="F:histone binding"/>
    <property type="evidence" value="ECO:0007669"/>
    <property type="project" value="TreeGrafter"/>
</dbReference>
<evidence type="ECO:0000256" key="7">
    <source>
        <dbReference type="ARBA" id="ARBA00023186"/>
    </source>
</evidence>
<organism evidence="12 13">
    <name type="scientific">Saimiri boliviensis boliviensis</name>
    <name type="common">Bolivian squirrel monkey</name>
    <dbReference type="NCBI Taxonomy" id="39432"/>
    <lineage>
        <taxon>Eukaryota</taxon>
        <taxon>Metazoa</taxon>
        <taxon>Chordata</taxon>
        <taxon>Craniata</taxon>
        <taxon>Vertebrata</taxon>
        <taxon>Euteleostomi</taxon>
        <taxon>Mammalia</taxon>
        <taxon>Eutheria</taxon>
        <taxon>Euarchontoglires</taxon>
        <taxon>Primates</taxon>
        <taxon>Haplorrhini</taxon>
        <taxon>Platyrrhini</taxon>
        <taxon>Cebidae</taxon>
        <taxon>Saimiriinae</taxon>
        <taxon>Saimiri</taxon>
    </lineage>
</organism>
<evidence type="ECO:0000256" key="11">
    <source>
        <dbReference type="RuleBase" id="RU369103"/>
    </source>
</evidence>
<dbReference type="InterPro" id="IPR001611">
    <property type="entry name" value="Leu-rich_rpt"/>
</dbReference>
<dbReference type="GO" id="GO:0005737">
    <property type="term" value="C:cytoplasm"/>
    <property type="evidence" value="ECO:0007669"/>
    <property type="project" value="UniProtKB-SubCell"/>
</dbReference>
<keyword evidence="3" id="KW-0963">Cytoplasm</keyword>
<dbReference type="GO" id="GO:0005634">
    <property type="term" value="C:nucleus"/>
    <property type="evidence" value="ECO:0007669"/>
    <property type="project" value="UniProtKB-SubCell"/>
</dbReference>
<reference evidence="12" key="2">
    <citation type="submission" date="2025-09" db="UniProtKB">
        <authorList>
            <consortium name="Ensembl"/>
        </authorList>
    </citation>
    <scope>IDENTIFICATION</scope>
</reference>
<name>A0A2K6T4M2_SAIBB</name>
<keyword evidence="13" id="KW-1185">Reference proteome</keyword>
<dbReference type="GO" id="GO:0019212">
    <property type="term" value="F:phosphatase inhibitor activity"/>
    <property type="evidence" value="ECO:0007669"/>
    <property type="project" value="TreeGrafter"/>
</dbReference>
<dbReference type="Ensembl" id="ENSSBOT00000031382.1">
    <property type="protein sequence ID" value="ENSSBOP00000014584.1"/>
    <property type="gene ID" value="ENSSBOG00000024037.1"/>
</dbReference>
<dbReference type="GO" id="GO:0006325">
    <property type="term" value="P:chromatin organization"/>
    <property type="evidence" value="ECO:0007669"/>
    <property type="project" value="UniProtKB-KW"/>
</dbReference>
<dbReference type="Proteomes" id="UP000233220">
    <property type="component" value="Unplaced"/>
</dbReference>
<evidence type="ECO:0000256" key="1">
    <source>
        <dbReference type="ARBA" id="ARBA00004123"/>
    </source>
</evidence>
<evidence type="ECO:0000256" key="9">
    <source>
        <dbReference type="ARBA" id="ARBA00025777"/>
    </source>
</evidence>
<dbReference type="Pfam" id="PF14580">
    <property type="entry name" value="LRR_9"/>
    <property type="match status" value="1"/>
</dbReference>
<dbReference type="InterPro" id="IPR032675">
    <property type="entry name" value="LRR_dom_sf"/>
</dbReference>
<keyword evidence="6" id="KW-0156">Chromatin regulator</keyword>
<keyword evidence="5" id="KW-0677">Repeat</keyword>
<dbReference type="PANTHER" id="PTHR11375">
    <property type="entry name" value="ACIDIC LEUCINE-RICH NUCLEAR PHOSPHOPROTEIN 32"/>
    <property type="match status" value="1"/>
</dbReference>
<evidence type="ECO:0000256" key="3">
    <source>
        <dbReference type="ARBA" id="ARBA00022490"/>
    </source>
</evidence>
<sequence>RAPDEVTELVLDNCLCVRGEIECLNDAFKELEFLSMANVELNSLAWLPSLNKCQKLELSDNRISGGLEVLTEKCPNLTYLTLSGNIIKDLRTVEVLQNLKNLKKKLVHLKDMRKKRKKMRMRMKLKQVQSWEREKRKWASHT</sequence>
<keyword evidence="8 11" id="KW-0539">Nucleus</keyword>
<evidence type="ECO:0000256" key="4">
    <source>
        <dbReference type="ARBA" id="ARBA00022614"/>
    </source>
</evidence>
<evidence type="ECO:0000313" key="12">
    <source>
        <dbReference type="Ensembl" id="ENSSBOP00000014584.1"/>
    </source>
</evidence>
<dbReference type="PROSITE" id="PS51450">
    <property type="entry name" value="LRR"/>
    <property type="match status" value="1"/>
</dbReference>